<dbReference type="InterPro" id="IPR042001">
    <property type="entry name" value="Sortase_F"/>
</dbReference>
<keyword evidence="5" id="KW-1185">Reference proteome</keyword>
<evidence type="ECO:0000313" key="5">
    <source>
        <dbReference type="Proteomes" id="UP001484097"/>
    </source>
</evidence>
<dbReference type="InterPro" id="IPR023365">
    <property type="entry name" value="Sortase_dom-sf"/>
</dbReference>
<evidence type="ECO:0000256" key="3">
    <source>
        <dbReference type="SAM" id="SignalP"/>
    </source>
</evidence>
<evidence type="ECO:0000256" key="1">
    <source>
        <dbReference type="ARBA" id="ARBA00022801"/>
    </source>
</evidence>
<sequence length="233" mass="23639">MTSPSAVRRAGLTVCAAGALLLAAGCSAAVESPSAPSSSAASSAASSSASAFPAETTAEPEPTTTSEASPEATAEATPVALPASDPVGISVPGIGVESELMDLGLQDNGMIEVPPYNLGSPAGWYVHSPTPGETGPAVILGHRNGLEGGPGIFADLPQVEVGDSIEVARQDGSEASFTVYRTERFGKDREGFPTLEVYGNTAGPELRLITCDGLNEQTGLLEENFIVYATLDS</sequence>
<comment type="caution">
    <text evidence="4">The sequence shown here is derived from an EMBL/GenBank/DDBJ whole genome shotgun (WGS) entry which is preliminary data.</text>
</comment>
<feature type="compositionally biased region" description="Low complexity" evidence="2">
    <location>
        <begin position="30"/>
        <end position="80"/>
    </location>
</feature>
<organism evidence="4 5">
    <name type="scientific">Citricoccus nitrophenolicus</name>
    <dbReference type="NCBI Taxonomy" id="863575"/>
    <lineage>
        <taxon>Bacteria</taxon>
        <taxon>Bacillati</taxon>
        <taxon>Actinomycetota</taxon>
        <taxon>Actinomycetes</taxon>
        <taxon>Micrococcales</taxon>
        <taxon>Micrococcaceae</taxon>
        <taxon>Citricoccus</taxon>
    </lineage>
</organism>
<dbReference type="Gene3D" id="2.40.260.10">
    <property type="entry name" value="Sortase"/>
    <property type="match status" value="1"/>
</dbReference>
<dbReference type="RefSeq" id="WP_347921157.1">
    <property type="nucleotide sequence ID" value="NZ_JBDXMX010000005.1"/>
</dbReference>
<dbReference type="PROSITE" id="PS51318">
    <property type="entry name" value="TAT"/>
    <property type="match status" value="1"/>
</dbReference>
<accession>A0ABV0IKD1</accession>
<dbReference type="InterPro" id="IPR006311">
    <property type="entry name" value="TAT_signal"/>
</dbReference>
<protein>
    <submittedName>
        <fullName evidence="4">Class F sortase</fullName>
    </submittedName>
</protein>
<dbReference type="Proteomes" id="UP001484097">
    <property type="component" value="Unassembled WGS sequence"/>
</dbReference>
<dbReference type="EMBL" id="JBDXMX010000005">
    <property type="protein sequence ID" value="MEO9248555.1"/>
    <property type="molecule type" value="Genomic_DNA"/>
</dbReference>
<dbReference type="SUPFAM" id="SSF63817">
    <property type="entry name" value="Sortase"/>
    <property type="match status" value="1"/>
</dbReference>
<dbReference type="Pfam" id="PF04203">
    <property type="entry name" value="Sortase"/>
    <property type="match status" value="1"/>
</dbReference>
<feature type="region of interest" description="Disordered" evidence="2">
    <location>
        <begin position="30"/>
        <end position="85"/>
    </location>
</feature>
<proteinExistence type="predicted"/>
<feature type="signal peptide" evidence="3">
    <location>
        <begin position="1"/>
        <end position="28"/>
    </location>
</feature>
<evidence type="ECO:0000313" key="4">
    <source>
        <dbReference type="EMBL" id="MEO9248555.1"/>
    </source>
</evidence>
<feature type="chain" id="PRO_5046199215" evidence="3">
    <location>
        <begin position="29"/>
        <end position="233"/>
    </location>
</feature>
<dbReference type="CDD" id="cd05829">
    <property type="entry name" value="Sortase_F"/>
    <property type="match status" value="1"/>
</dbReference>
<reference evidence="4 5" key="1">
    <citation type="submission" date="2024-05" db="EMBL/GenBank/DDBJ databases">
        <authorList>
            <person name="Yi C."/>
        </authorList>
    </citation>
    <scope>NUCLEOTIDE SEQUENCE [LARGE SCALE GENOMIC DNA]</scope>
    <source>
        <strain evidence="4 5">XS13</strain>
    </source>
</reference>
<keyword evidence="3" id="KW-0732">Signal</keyword>
<gene>
    <name evidence="4" type="ORF">ABDK96_12770</name>
</gene>
<dbReference type="InterPro" id="IPR005754">
    <property type="entry name" value="Sortase"/>
</dbReference>
<keyword evidence="1" id="KW-0378">Hydrolase</keyword>
<evidence type="ECO:0000256" key="2">
    <source>
        <dbReference type="SAM" id="MobiDB-lite"/>
    </source>
</evidence>
<name>A0ABV0IKD1_9MICC</name>